<feature type="transmembrane region" description="Helical" evidence="9">
    <location>
        <begin position="36"/>
        <end position="61"/>
    </location>
</feature>
<accession>A0ABM1A102</accession>
<evidence type="ECO:0000256" key="5">
    <source>
        <dbReference type="ARBA" id="ARBA00023136"/>
    </source>
</evidence>
<evidence type="ECO:0000256" key="8">
    <source>
        <dbReference type="RuleBase" id="RU000688"/>
    </source>
</evidence>
<organism evidence="11 12">
    <name type="scientific">Aplysia californica</name>
    <name type="common">California sea hare</name>
    <dbReference type="NCBI Taxonomy" id="6500"/>
    <lineage>
        <taxon>Eukaryota</taxon>
        <taxon>Metazoa</taxon>
        <taxon>Spiralia</taxon>
        <taxon>Lophotrochozoa</taxon>
        <taxon>Mollusca</taxon>
        <taxon>Gastropoda</taxon>
        <taxon>Heterobranchia</taxon>
        <taxon>Euthyneura</taxon>
        <taxon>Tectipleura</taxon>
        <taxon>Aplysiida</taxon>
        <taxon>Aplysioidea</taxon>
        <taxon>Aplysiidae</taxon>
        <taxon>Aplysia</taxon>
    </lineage>
</organism>
<keyword evidence="2 8" id="KW-0812">Transmembrane</keyword>
<dbReference type="Gene3D" id="1.20.1070.10">
    <property type="entry name" value="Rhodopsin 7-helix transmembrane proteins"/>
    <property type="match status" value="1"/>
</dbReference>
<reference evidence="12 13" key="1">
    <citation type="submission" date="2025-05" db="UniProtKB">
        <authorList>
            <consortium name="RefSeq"/>
        </authorList>
    </citation>
    <scope>IDENTIFICATION</scope>
</reference>
<evidence type="ECO:0000256" key="3">
    <source>
        <dbReference type="ARBA" id="ARBA00022989"/>
    </source>
</evidence>
<dbReference type="PANTHER" id="PTHR45695">
    <property type="entry name" value="LEUCOKININ RECEPTOR-RELATED"/>
    <property type="match status" value="1"/>
</dbReference>
<feature type="transmembrane region" description="Helical" evidence="9">
    <location>
        <begin position="73"/>
        <end position="94"/>
    </location>
</feature>
<keyword evidence="11" id="KW-1185">Reference proteome</keyword>
<keyword evidence="7 8" id="KW-0807">Transducer</keyword>
<feature type="domain" description="G-protein coupled receptors family 1 profile" evidence="10">
    <location>
        <begin position="52"/>
        <end position="313"/>
    </location>
</feature>
<comment type="similarity">
    <text evidence="8">Belongs to the G-protein coupled receptor 1 family.</text>
</comment>
<dbReference type="GeneID" id="101855105"/>
<evidence type="ECO:0000259" key="10">
    <source>
        <dbReference type="PROSITE" id="PS50262"/>
    </source>
</evidence>
<dbReference type="Pfam" id="PF00001">
    <property type="entry name" value="7tm_1"/>
    <property type="match status" value="1"/>
</dbReference>
<evidence type="ECO:0000256" key="9">
    <source>
        <dbReference type="SAM" id="Phobius"/>
    </source>
</evidence>
<keyword evidence="5 9" id="KW-0472">Membrane</keyword>
<dbReference type="Proteomes" id="UP000694888">
    <property type="component" value="Unplaced"/>
</dbReference>
<dbReference type="InterPro" id="IPR000276">
    <property type="entry name" value="GPCR_Rhodpsn"/>
</dbReference>
<evidence type="ECO:0000313" key="12">
    <source>
        <dbReference type="RefSeq" id="XP_012938629.1"/>
    </source>
</evidence>
<dbReference type="InterPro" id="IPR017452">
    <property type="entry name" value="GPCR_Rhodpsn_7TM"/>
</dbReference>
<keyword evidence="3 9" id="KW-1133">Transmembrane helix</keyword>
<evidence type="ECO:0000313" key="13">
    <source>
        <dbReference type="RefSeq" id="XP_035825957.1"/>
    </source>
</evidence>
<dbReference type="PRINTS" id="PR00237">
    <property type="entry name" value="GPCRRHODOPSN"/>
</dbReference>
<dbReference type="PANTHER" id="PTHR45695:SF15">
    <property type="entry name" value="OPSIN RH2"/>
    <property type="match status" value="1"/>
</dbReference>
<feature type="transmembrane region" description="Helical" evidence="9">
    <location>
        <begin position="114"/>
        <end position="133"/>
    </location>
</feature>
<sequence length="396" mass="44836">MDILDFKDLNMSNNTSLRELFKHYETYDGINDTHNIVLIVLYVPVFLVAVIGNIIVLLVILTDAHMRKSSANYFLVNLSMADLLVAIICIPITALGYVYNVWVVGGTAMCKVTAYMQGTCIVASVLTIVLMSIDRYCAIRHPMKHRHIFRVSRVRRLIVFTWMSAAVVVLPIALVTEVESPEFGIHDEFCTELWPFHTLRQAYGVAFLVGMYLVPGGAIVVLYTLMGCRLWARDTHLHRQNSIRNQDDVLVARRRLALMMIIVSVLFTACWLPYYIFNICFDFEADSSGQLITLYPFTLLLGHSNSAQNPVLYCFMHKSFRAFILRLIKCQCRTVRRMKRGTMSRTDSREGSLRHTSYKMIGRGSSLKTPVVKQANVIKCANETTAILGGSAIDNV</sequence>
<keyword evidence="6 8" id="KW-0675">Receptor</keyword>
<comment type="subcellular location">
    <subcellularLocation>
        <location evidence="1">Membrane</location>
        <topology evidence="1">Multi-pass membrane protein</topology>
    </subcellularLocation>
</comment>
<evidence type="ECO:0000256" key="4">
    <source>
        <dbReference type="ARBA" id="ARBA00023040"/>
    </source>
</evidence>
<evidence type="ECO:0000256" key="1">
    <source>
        <dbReference type="ARBA" id="ARBA00004141"/>
    </source>
</evidence>
<dbReference type="PROSITE" id="PS00237">
    <property type="entry name" value="G_PROTEIN_RECEP_F1_1"/>
    <property type="match status" value="1"/>
</dbReference>
<evidence type="ECO:0000256" key="2">
    <source>
        <dbReference type="ARBA" id="ARBA00022692"/>
    </source>
</evidence>
<dbReference type="PROSITE" id="PS50262">
    <property type="entry name" value="G_PROTEIN_RECEP_F1_2"/>
    <property type="match status" value="1"/>
</dbReference>
<evidence type="ECO:0000256" key="6">
    <source>
        <dbReference type="ARBA" id="ARBA00023170"/>
    </source>
</evidence>
<feature type="transmembrane region" description="Helical" evidence="9">
    <location>
        <begin position="154"/>
        <end position="174"/>
    </location>
</feature>
<dbReference type="RefSeq" id="XP_035825957.1">
    <property type="nucleotide sequence ID" value="XM_035970064.1"/>
</dbReference>
<feature type="transmembrane region" description="Helical" evidence="9">
    <location>
        <begin position="202"/>
        <end position="225"/>
    </location>
</feature>
<evidence type="ECO:0000256" key="7">
    <source>
        <dbReference type="ARBA" id="ARBA00023224"/>
    </source>
</evidence>
<keyword evidence="4 8" id="KW-0297">G-protein coupled receptor</keyword>
<proteinExistence type="inferred from homology"/>
<feature type="transmembrane region" description="Helical" evidence="9">
    <location>
        <begin position="256"/>
        <end position="277"/>
    </location>
</feature>
<protein>
    <submittedName>
        <fullName evidence="12 13">Gastrin/cholecystokinin type B receptor</fullName>
    </submittedName>
</protein>
<dbReference type="CDD" id="cd14993">
    <property type="entry name" value="7tmA_CCKR-like"/>
    <property type="match status" value="1"/>
</dbReference>
<gene>
    <name evidence="12 13" type="primary">LOC101855105</name>
</gene>
<name>A0ABM1A102_APLCA</name>
<dbReference type="SUPFAM" id="SSF81321">
    <property type="entry name" value="Family A G protein-coupled receptor-like"/>
    <property type="match status" value="1"/>
</dbReference>
<evidence type="ECO:0000313" key="11">
    <source>
        <dbReference type="Proteomes" id="UP000694888"/>
    </source>
</evidence>
<dbReference type="RefSeq" id="XP_012938629.1">
    <property type="nucleotide sequence ID" value="XM_013083175.2"/>
</dbReference>